<dbReference type="STRING" id="121616.GA0070216_103119"/>
<dbReference type="EMBL" id="FMCU01000003">
    <property type="protein sequence ID" value="SCE91751.1"/>
    <property type="molecule type" value="Genomic_DNA"/>
</dbReference>
<dbReference type="OrthoDB" id="4276070at2"/>
<gene>
    <name evidence="1" type="ORF">GA0070216_103119</name>
</gene>
<evidence type="ECO:0000313" key="2">
    <source>
        <dbReference type="Proteomes" id="UP000198797"/>
    </source>
</evidence>
<sequence length="186" mass="20534">MSLLPAVRTRDEADLYLELHPCARCGSMEATWTGTATAQGSRPAYRYSGRCVECQEQREFVFALPDGRTTPADAGPHPTTRFGGPQPSALLDPGEWSLVADWCGEAAEVAERQGDDAEAAGLRWTAVAAWEEIGKFLPDGGDAVPAAAFWSTRGRAVYDREPGRFRRRRIEVVRDFHLDHMPWSPS</sequence>
<keyword evidence="2" id="KW-1185">Reference proteome</keyword>
<name>A0A1C4W6W2_9ACTN</name>
<protein>
    <submittedName>
        <fullName evidence="1">Uncharacterized protein</fullName>
    </submittedName>
</protein>
<dbReference type="AlphaFoldDB" id="A0A1C4W6W2"/>
<accession>A0A1C4W6W2</accession>
<organism evidence="1 2">
    <name type="scientific">Micromonospora matsumotoense</name>
    <dbReference type="NCBI Taxonomy" id="121616"/>
    <lineage>
        <taxon>Bacteria</taxon>
        <taxon>Bacillati</taxon>
        <taxon>Actinomycetota</taxon>
        <taxon>Actinomycetes</taxon>
        <taxon>Micromonosporales</taxon>
        <taxon>Micromonosporaceae</taxon>
        <taxon>Micromonospora</taxon>
    </lineage>
</organism>
<proteinExistence type="predicted"/>
<dbReference type="RefSeq" id="WP_091241343.1">
    <property type="nucleotide sequence ID" value="NZ_FMCU01000003.1"/>
</dbReference>
<dbReference type="Proteomes" id="UP000198797">
    <property type="component" value="Unassembled WGS sequence"/>
</dbReference>
<reference evidence="2" key="1">
    <citation type="submission" date="2016-06" db="EMBL/GenBank/DDBJ databases">
        <authorList>
            <person name="Varghese N."/>
            <person name="Submissions Spin"/>
        </authorList>
    </citation>
    <scope>NUCLEOTIDE SEQUENCE [LARGE SCALE GENOMIC DNA]</scope>
    <source>
        <strain evidence="2">DSM 44100</strain>
    </source>
</reference>
<evidence type="ECO:0000313" key="1">
    <source>
        <dbReference type="EMBL" id="SCE91751.1"/>
    </source>
</evidence>